<feature type="compositionally biased region" description="Basic and acidic residues" evidence="5">
    <location>
        <begin position="640"/>
        <end position="653"/>
    </location>
</feature>
<evidence type="ECO:0000313" key="7">
    <source>
        <dbReference type="EMBL" id="GJJ69952.1"/>
    </source>
</evidence>
<dbReference type="PANTHER" id="PTHR13326:SF21">
    <property type="entry name" value="PSEUDOURIDYLATE SYNTHASE PUS7L"/>
    <property type="match status" value="1"/>
</dbReference>
<dbReference type="PROSITE" id="PS01268">
    <property type="entry name" value="UPF0024"/>
    <property type="match status" value="1"/>
</dbReference>
<dbReference type="OrthoDB" id="447290at2759"/>
<keyword evidence="4" id="KW-0175">Coiled coil</keyword>
<reference evidence="7" key="2">
    <citation type="journal article" date="2022" name="Microbiol. Resour. Announc.">
        <title>Whole-Genome Sequence of Entomortierella parvispora E1425, a Mucoromycotan Fungus Associated with Burkholderiaceae-Related Endosymbiotic Bacteria.</title>
        <authorList>
            <person name="Herlambang A."/>
            <person name="Guo Y."/>
            <person name="Takashima Y."/>
            <person name="Narisawa K."/>
            <person name="Ohta H."/>
            <person name="Nishizawa T."/>
        </authorList>
    </citation>
    <scope>NUCLEOTIDE SEQUENCE</scope>
    <source>
        <strain evidence="7">E1425</strain>
    </source>
</reference>
<dbReference type="InterPro" id="IPR011760">
    <property type="entry name" value="PsdUridine_synth_TruD_insert"/>
</dbReference>
<dbReference type="GO" id="GO:0005634">
    <property type="term" value="C:nucleus"/>
    <property type="evidence" value="ECO:0007669"/>
    <property type="project" value="TreeGrafter"/>
</dbReference>
<dbReference type="PANTHER" id="PTHR13326">
    <property type="entry name" value="TRNA PSEUDOURIDINE SYNTHASE D"/>
    <property type="match status" value="1"/>
</dbReference>
<comment type="caution">
    <text evidence="7">The sequence shown here is derived from an EMBL/GenBank/DDBJ whole genome shotgun (WGS) entry which is preliminary data.</text>
</comment>
<evidence type="ECO:0000256" key="2">
    <source>
        <dbReference type="ARBA" id="ARBA00022694"/>
    </source>
</evidence>
<dbReference type="GO" id="GO:0001522">
    <property type="term" value="P:pseudouridine synthesis"/>
    <property type="evidence" value="ECO:0007669"/>
    <property type="project" value="InterPro"/>
</dbReference>
<dbReference type="PROSITE" id="PS50984">
    <property type="entry name" value="TRUD"/>
    <property type="match status" value="1"/>
</dbReference>
<comment type="similarity">
    <text evidence="1">Belongs to the pseudouridine synthase TruD family.</text>
</comment>
<feature type="compositionally biased region" description="Low complexity" evidence="5">
    <location>
        <begin position="617"/>
        <end position="639"/>
    </location>
</feature>
<proteinExistence type="inferred from homology"/>
<organism evidence="7 8">
    <name type="scientific">Entomortierella parvispora</name>
    <dbReference type="NCBI Taxonomy" id="205924"/>
    <lineage>
        <taxon>Eukaryota</taxon>
        <taxon>Fungi</taxon>
        <taxon>Fungi incertae sedis</taxon>
        <taxon>Mucoromycota</taxon>
        <taxon>Mortierellomycotina</taxon>
        <taxon>Mortierellomycetes</taxon>
        <taxon>Mortierellales</taxon>
        <taxon>Mortierellaceae</taxon>
        <taxon>Entomortierella</taxon>
    </lineage>
</organism>
<evidence type="ECO:0000259" key="6">
    <source>
        <dbReference type="PROSITE" id="PS50984"/>
    </source>
</evidence>
<dbReference type="Proteomes" id="UP000827284">
    <property type="component" value="Unassembled WGS sequence"/>
</dbReference>
<gene>
    <name evidence="7" type="ORF">EMPS_02301</name>
</gene>
<dbReference type="GO" id="GO:0003723">
    <property type="term" value="F:RNA binding"/>
    <property type="evidence" value="ECO:0007669"/>
    <property type="project" value="InterPro"/>
</dbReference>
<reference evidence="7" key="1">
    <citation type="submission" date="2021-11" db="EMBL/GenBank/DDBJ databases">
        <authorList>
            <person name="Herlambang A."/>
            <person name="Guo Y."/>
            <person name="Takashima Y."/>
            <person name="Nishizawa T."/>
        </authorList>
    </citation>
    <scope>NUCLEOTIDE SEQUENCE</scope>
    <source>
        <strain evidence="7">E1425</strain>
    </source>
</reference>
<feature type="domain" description="TRUD" evidence="6">
    <location>
        <begin position="302"/>
        <end position="536"/>
    </location>
</feature>
<keyword evidence="8" id="KW-1185">Reference proteome</keyword>
<evidence type="ECO:0000256" key="1">
    <source>
        <dbReference type="ARBA" id="ARBA00007953"/>
    </source>
</evidence>
<name>A0A9P3LTK4_9FUNG</name>
<dbReference type="InterPro" id="IPR042214">
    <property type="entry name" value="TruD_catalytic"/>
</dbReference>
<evidence type="ECO:0000256" key="5">
    <source>
        <dbReference type="SAM" id="MobiDB-lite"/>
    </source>
</evidence>
<evidence type="ECO:0000256" key="3">
    <source>
        <dbReference type="ARBA" id="ARBA00023235"/>
    </source>
</evidence>
<dbReference type="InterPro" id="IPR020103">
    <property type="entry name" value="PsdUridine_synth_cat_dom_sf"/>
</dbReference>
<dbReference type="Gene3D" id="3.30.2350.20">
    <property type="entry name" value="TruD, catalytic domain"/>
    <property type="match status" value="2"/>
</dbReference>
<accession>A0A9P3LTK4</accession>
<feature type="region of interest" description="Disordered" evidence="5">
    <location>
        <begin position="617"/>
        <end position="669"/>
    </location>
</feature>
<dbReference type="Pfam" id="PF01142">
    <property type="entry name" value="TruD"/>
    <property type="match status" value="1"/>
</dbReference>
<dbReference type="SUPFAM" id="SSF55120">
    <property type="entry name" value="Pseudouridine synthase"/>
    <property type="match status" value="1"/>
</dbReference>
<dbReference type="CDD" id="cd02576">
    <property type="entry name" value="PseudoU_synth_ScPUS7"/>
    <property type="match status" value="1"/>
</dbReference>
<dbReference type="NCBIfam" id="TIGR00094">
    <property type="entry name" value="tRNA_TruD_broad"/>
    <property type="match status" value="1"/>
</dbReference>
<dbReference type="GO" id="GO:0009982">
    <property type="term" value="F:pseudouridine synthase activity"/>
    <property type="evidence" value="ECO:0007669"/>
    <property type="project" value="InterPro"/>
</dbReference>
<dbReference type="InterPro" id="IPR020119">
    <property type="entry name" value="PsdUridine_synth_TruD_CS"/>
</dbReference>
<dbReference type="InterPro" id="IPR001656">
    <property type="entry name" value="PsdUridine_synth_TruD"/>
</dbReference>
<keyword evidence="2" id="KW-0819">tRNA processing</keyword>
<dbReference type="FunFam" id="3.30.2350.20:FF:000003">
    <property type="entry name" value="Pseudouridylate synthase 7 homolog"/>
    <property type="match status" value="1"/>
</dbReference>
<dbReference type="GO" id="GO:0008033">
    <property type="term" value="P:tRNA processing"/>
    <property type="evidence" value="ECO:0007669"/>
    <property type="project" value="UniProtKB-KW"/>
</dbReference>
<dbReference type="PIRSF" id="PIRSF037016">
    <property type="entry name" value="Pseudouridin_synth_euk_prd"/>
    <property type="match status" value="1"/>
</dbReference>
<protein>
    <submittedName>
        <fullName evidence="7">tRNA pseudouridine13 synthase</fullName>
    </submittedName>
</protein>
<sequence length="669" mass="74450">MASEMSPDTVVSETLVGITTFVDPSIPGFSAIIKQRYSDFIVNEVDQDNQVVHLTSFDLPELDPEALKARDDKIQAKDDLEQANSEMDEAAKLAELAAVLDNDEETMAQIKKMLDSYGNDLEFVNLKPQADKAKRTAIHRVVKERYNRRMVSETSDGTMRLRMHQKKDDRDTRGKGKTDHWSVTGGEFCRFCLFKENRETMEALTHIATMLRVPNKVFSIAGTKDRRGVTTQWVTGHKVKAERLITLNNGLRNMCVGNFSYVKKGLKLGDLNGNRFMITLRNVIVDSEETLNRSMVSLRDKGFMNYFGMQRFGTGSVGTHDVGRALLRGEWAEAVHLILKPRLGEGPDITKARQHWAEHKDAAAACKMFPRRWVAESQILYSFQKAGSTSAPMDALNSIPRNLRLMYVHAYQSLVWNNMVTERVRLYGSDKPVVGDLVVENKAALDKADEESEGAGNGNIKGEVVRAKVLTAEDVDNYSIYDVILPLPGYDVIYPKHAIGDLYKEFMAKDGLNPHAMRRPQKEYALVGSYRCILSKPENVEWEVVRYNDAEIPLTLTDQEKMQGKTKPDGVGETGQYLALVLNLTLKSSQYATMAIREVCKQDTSAAFQASLNTTKSEANSSATTPAASTPATPATSSETDAKEDGAAKRGIESVEDATPAPEAKVVKE</sequence>
<dbReference type="EMBL" id="BQFW01000003">
    <property type="protein sequence ID" value="GJJ69952.1"/>
    <property type="molecule type" value="Genomic_DNA"/>
</dbReference>
<dbReference type="AlphaFoldDB" id="A0A9P3LTK4"/>
<evidence type="ECO:0000256" key="4">
    <source>
        <dbReference type="SAM" id="Coils"/>
    </source>
</evidence>
<evidence type="ECO:0000313" key="8">
    <source>
        <dbReference type="Proteomes" id="UP000827284"/>
    </source>
</evidence>
<keyword evidence="3" id="KW-0413">Isomerase</keyword>
<feature type="coiled-coil region" evidence="4">
    <location>
        <begin position="66"/>
        <end position="113"/>
    </location>
</feature>